<feature type="transmembrane region" description="Helical" evidence="1">
    <location>
        <begin position="69"/>
        <end position="89"/>
    </location>
</feature>
<keyword evidence="1" id="KW-0472">Membrane</keyword>
<name>A0A4C1WNC9_EUMVA</name>
<proteinExistence type="predicted"/>
<evidence type="ECO:0000313" key="2">
    <source>
        <dbReference type="EMBL" id="GBP52986.1"/>
    </source>
</evidence>
<evidence type="ECO:0000313" key="3">
    <source>
        <dbReference type="Proteomes" id="UP000299102"/>
    </source>
</evidence>
<evidence type="ECO:0000256" key="1">
    <source>
        <dbReference type="SAM" id="Phobius"/>
    </source>
</evidence>
<protein>
    <submittedName>
        <fullName evidence="2">Uncharacterized protein</fullName>
    </submittedName>
</protein>
<dbReference type="AlphaFoldDB" id="A0A4C1WNC9"/>
<gene>
    <name evidence="2" type="ORF">EVAR_97581_1</name>
</gene>
<dbReference type="EMBL" id="BGZK01000613">
    <property type="protein sequence ID" value="GBP52986.1"/>
    <property type="molecule type" value="Genomic_DNA"/>
</dbReference>
<comment type="caution">
    <text evidence="2">The sequence shown here is derived from an EMBL/GenBank/DDBJ whole genome shotgun (WGS) entry which is preliminary data.</text>
</comment>
<keyword evidence="1" id="KW-0812">Transmembrane</keyword>
<accession>A0A4C1WNC9</accession>
<reference evidence="2 3" key="1">
    <citation type="journal article" date="2019" name="Commun. Biol.">
        <title>The bagworm genome reveals a unique fibroin gene that provides high tensile strength.</title>
        <authorList>
            <person name="Kono N."/>
            <person name="Nakamura H."/>
            <person name="Ohtoshi R."/>
            <person name="Tomita M."/>
            <person name="Numata K."/>
            <person name="Arakawa K."/>
        </authorList>
    </citation>
    <scope>NUCLEOTIDE SEQUENCE [LARGE SCALE GENOMIC DNA]</scope>
</reference>
<keyword evidence="3" id="KW-1185">Reference proteome</keyword>
<organism evidence="2 3">
    <name type="scientific">Eumeta variegata</name>
    <name type="common">Bagworm moth</name>
    <name type="synonym">Eumeta japonica</name>
    <dbReference type="NCBI Taxonomy" id="151549"/>
    <lineage>
        <taxon>Eukaryota</taxon>
        <taxon>Metazoa</taxon>
        <taxon>Ecdysozoa</taxon>
        <taxon>Arthropoda</taxon>
        <taxon>Hexapoda</taxon>
        <taxon>Insecta</taxon>
        <taxon>Pterygota</taxon>
        <taxon>Neoptera</taxon>
        <taxon>Endopterygota</taxon>
        <taxon>Lepidoptera</taxon>
        <taxon>Glossata</taxon>
        <taxon>Ditrysia</taxon>
        <taxon>Tineoidea</taxon>
        <taxon>Psychidae</taxon>
        <taxon>Oiketicinae</taxon>
        <taxon>Eumeta</taxon>
    </lineage>
</organism>
<keyword evidence="1" id="KW-1133">Transmembrane helix</keyword>
<dbReference type="Proteomes" id="UP000299102">
    <property type="component" value="Unassembled WGS sequence"/>
</dbReference>
<sequence length="109" mass="12283">MITVQRMKICSSELAANDLLRREFCVNNPVGALQTSAGSDARDATSLRTRAESARGETRLPIVTYKVTIYLRRVWLCFCLFAFALPGALPCPQTTHSHKAYEIKYSEWV</sequence>